<proteinExistence type="predicted"/>
<evidence type="ECO:0000313" key="3">
    <source>
        <dbReference type="Proteomes" id="UP000007838"/>
    </source>
</evidence>
<feature type="chain" id="PRO_5003511137" description="Secreted protein" evidence="1">
    <location>
        <begin position="24"/>
        <end position="70"/>
    </location>
</feature>
<feature type="signal peptide" evidence="1">
    <location>
        <begin position="1"/>
        <end position="23"/>
    </location>
</feature>
<name>G8LDA4_9ENTR</name>
<evidence type="ECO:0008006" key="4">
    <source>
        <dbReference type="Google" id="ProtNLM"/>
    </source>
</evidence>
<keyword evidence="1" id="KW-0732">Signal</keyword>
<protein>
    <recommendedName>
        <fullName evidence="4">Secreted protein</fullName>
    </recommendedName>
</protein>
<evidence type="ECO:0000313" key="2">
    <source>
        <dbReference type="EMBL" id="AEW75110.1"/>
    </source>
</evidence>
<dbReference type="RefSeq" id="WP_014171502.1">
    <property type="nucleotide sequence ID" value="NC_016514.1"/>
</dbReference>
<accession>G8LDA4</accession>
<sequence>MMKTFLFISALTLFPALSCYAIAQETPLPLKEQIHTDEGTLCVYGDASRSEKVVMQGGNDCPQSKAAKQS</sequence>
<gene>
    <name evidence="2" type="ORF">EcWSU1_03682</name>
</gene>
<dbReference type="Proteomes" id="UP000007838">
    <property type="component" value="Chromosome"/>
</dbReference>
<evidence type="ECO:0000256" key="1">
    <source>
        <dbReference type="SAM" id="SignalP"/>
    </source>
</evidence>
<dbReference type="AlphaFoldDB" id="G8LDA4"/>
<dbReference type="HOGENOM" id="CLU_2769321_0_0_6"/>
<reference evidence="2 3" key="1">
    <citation type="journal article" date="2011" name="Stand. Genomic Sci.">
        <title>Complete genome of the onion pathogen Enterobacter cloacae EcWSU1.</title>
        <authorList>
            <person name="Humann J.L."/>
            <person name="Wildung M."/>
            <person name="Cheng C.H."/>
            <person name="Lee T."/>
            <person name="Stewart J.E."/>
            <person name="Drew J.C."/>
            <person name="Triplett E.W."/>
            <person name="Main D."/>
            <person name="Schroeder B.K."/>
        </authorList>
    </citation>
    <scope>NUCLEOTIDE SEQUENCE [LARGE SCALE GENOMIC DNA]</scope>
    <source>
        <strain evidence="2 3">EcWSU1</strain>
    </source>
</reference>
<organism evidence="2 3">
    <name type="scientific">Enterobacter ludwigii</name>
    <dbReference type="NCBI Taxonomy" id="299767"/>
    <lineage>
        <taxon>Bacteria</taxon>
        <taxon>Pseudomonadati</taxon>
        <taxon>Pseudomonadota</taxon>
        <taxon>Gammaproteobacteria</taxon>
        <taxon>Enterobacterales</taxon>
        <taxon>Enterobacteriaceae</taxon>
        <taxon>Enterobacter</taxon>
        <taxon>Enterobacter cloacae complex</taxon>
    </lineage>
</organism>
<dbReference type="EMBL" id="CP002886">
    <property type="protein sequence ID" value="AEW75110.1"/>
    <property type="molecule type" value="Genomic_DNA"/>
</dbReference>
<dbReference type="KEGG" id="eec:EcWSU1_03682"/>